<dbReference type="KEGG" id="smx:SM11_chr2134"/>
<name>F7X1M0_SINMM</name>
<dbReference type="InterPro" id="IPR029058">
    <property type="entry name" value="AB_hydrolase_fold"/>
</dbReference>
<gene>
    <name evidence="1" type="ordered locus">SM11_chr2134</name>
</gene>
<reference evidence="1 2" key="1">
    <citation type="journal article" date="2011" name="J. Biotechnol.">
        <title>The complete genome sequence of the dominant Sinorhizobium meliloti field isolate SM11 extends the S. meliloti pan-genome.</title>
        <authorList>
            <person name="Schneiker-Bekel S."/>
            <person name="Wibberg D."/>
            <person name="Bekel T."/>
            <person name="Blom J."/>
            <person name="Linke B."/>
            <person name="Neuweger H."/>
            <person name="Stiens M."/>
            <person name="Vorholter F.J."/>
            <person name="Weidner S."/>
            <person name="Goesmann A."/>
            <person name="Puhler A."/>
            <person name="Schluter A."/>
        </authorList>
    </citation>
    <scope>NUCLEOTIDE SEQUENCE [LARGE SCALE GENOMIC DNA]</scope>
    <source>
        <strain evidence="1 2">SM11</strain>
    </source>
</reference>
<dbReference type="AlphaFoldDB" id="F7X1M0"/>
<organism evidence="1 2">
    <name type="scientific">Sinorhizobium meliloti (strain SM11)</name>
    <dbReference type="NCBI Taxonomy" id="707241"/>
    <lineage>
        <taxon>Bacteria</taxon>
        <taxon>Pseudomonadati</taxon>
        <taxon>Pseudomonadota</taxon>
        <taxon>Alphaproteobacteria</taxon>
        <taxon>Hyphomicrobiales</taxon>
        <taxon>Rhizobiaceae</taxon>
        <taxon>Sinorhizobium/Ensifer group</taxon>
        <taxon>Sinorhizobium</taxon>
    </lineage>
</organism>
<evidence type="ECO:0000313" key="1">
    <source>
        <dbReference type="EMBL" id="AEH79397.1"/>
    </source>
</evidence>
<evidence type="ECO:0000313" key="2">
    <source>
        <dbReference type="Proteomes" id="UP000009045"/>
    </source>
</evidence>
<protein>
    <recommendedName>
        <fullName evidence="3">Phospholipase</fullName>
    </recommendedName>
</protein>
<dbReference type="SUPFAM" id="SSF53474">
    <property type="entry name" value="alpha/beta-Hydrolases"/>
    <property type="match status" value="1"/>
</dbReference>
<sequence length="388" mass="42328">MGHSGKKVAAVVHEAFRSFLSNCRLGHSKTAARPPSFVARITGILPESRPKSEQKANFDAPEEEIPFNEPDLPRQCCLAEAPVARQAPNEGADRVSMSTILFSIRHLIGALLFASLAVSARAEPVKPYKDALFRYSKLLQEADGGDFRVVDYQELRDINERDQIPERRVKRAYVSLGVKSVQVNETLGFGERGLDVTRVGPDRGAAFTVIFIHGRGGDRRLGANDFAFGGNFNRLKNLAVVNGGTYYAPSVRSFDAAGVADVSALIRFAAERSGGGPVILSCASMGSFICWGIARQEAAVSALGGMMIMGGPADPDFRKSAAYSARLPILFSHGSRDSVYPAESQVALYRSLRSKAYPVRFVLFETGSHGTPIRMTDWREALNWILDR</sequence>
<dbReference type="PATRIC" id="fig|707241.3.peg.2236"/>
<dbReference type="HOGENOM" id="CLU_059932_0_0_5"/>
<proteinExistence type="predicted"/>
<accession>F7X1M0</accession>
<dbReference type="Proteomes" id="UP000009045">
    <property type="component" value="Chromosome"/>
</dbReference>
<dbReference type="Gene3D" id="3.40.50.1820">
    <property type="entry name" value="alpha/beta hydrolase"/>
    <property type="match status" value="1"/>
</dbReference>
<dbReference type="EMBL" id="CP001830">
    <property type="protein sequence ID" value="AEH79397.1"/>
    <property type="molecule type" value="Genomic_DNA"/>
</dbReference>
<evidence type="ECO:0008006" key="3">
    <source>
        <dbReference type="Google" id="ProtNLM"/>
    </source>
</evidence>